<feature type="domain" description="UFSP1/2/DUB catalytic" evidence="6">
    <location>
        <begin position="84"/>
        <end position="225"/>
    </location>
</feature>
<evidence type="ECO:0008006" key="9">
    <source>
        <dbReference type="Google" id="ProtNLM"/>
    </source>
</evidence>
<accession>A0A7R9EWR9</accession>
<dbReference type="GO" id="GO:0005634">
    <property type="term" value="C:nucleus"/>
    <property type="evidence" value="ECO:0007669"/>
    <property type="project" value="TreeGrafter"/>
</dbReference>
<dbReference type="PANTHER" id="PTHR48153:SF2">
    <property type="entry name" value="UFM1-SPECIFIC PROTEASE 2"/>
    <property type="match status" value="1"/>
</dbReference>
<evidence type="ECO:0000256" key="5">
    <source>
        <dbReference type="ARBA" id="ARBA00022807"/>
    </source>
</evidence>
<evidence type="ECO:0000259" key="7">
    <source>
        <dbReference type="Pfam" id="PF20908"/>
    </source>
</evidence>
<dbReference type="Pfam" id="PF20908">
    <property type="entry name" value="UfSP2_N"/>
    <property type="match status" value="1"/>
</dbReference>
<dbReference type="GO" id="GO:0071567">
    <property type="term" value="F:deUFMylase activity"/>
    <property type="evidence" value="ECO:0007669"/>
    <property type="project" value="TreeGrafter"/>
</dbReference>
<evidence type="ECO:0000256" key="4">
    <source>
        <dbReference type="ARBA" id="ARBA00022801"/>
    </source>
</evidence>
<name>A0A7R9EWR9_9NEOP</name>
<dbReference type="GO" id="GO:0005783">
    <property type="term" value="C:endoplasmic reticulum"/>
    <property type="evidence" value="ECO:0007669"/>
    <property type="project" value="TreeGrafter"/>
</dbReference>
<protein>
    <recommendedName>
        <fullName evidence="9">Ufm1-specific protease 2</fullName>
    </recommendedName>
</protein>
<comment type="similarity">
    <text evidence="1">Belongs to the peptidase C78 family.</text>
</comment>
<dbReference type="InterPro" id="IPR012462">
    <property type="entry name" value="UFSP1/2_DUB_cat"/>
</dbReference>
<evidence type="ECO:0000256" key="3">
    <source>
        <dbReference type="ARBA" id="ARBA00022786"/>
    </source>
</evidence>
<dbReference type="EMBL" id="OD565688">
    <property type="protein sequence ID" value="CAD7442367.1"/>
    <property type="molecule type" value="Genomic_DNA"/>
</dbReference>
<organism evidence="8">
    <name type="scientific">Timema bartmani</name>
    <dbReference type="NCBI Taxonomy" id="61472"/>
    <lineage>
        <taxon>Eukaryota</taxon>
        <taxon>Metazoa</taxon>
        <taxon>Ecdysozoa</taxon>
        <taxon>Arthropoda</taxon>
        <taxon>Hexapoda</taxon>
        <taxon>Insecta</taxon>
        <taxon>Pterygota</taxon>
        <taxon>Neoptera</taxon>
        <taxon>Polyneoptera</taxon>
        <taxon>Phasmatodea</taxon>
        <taxon>Timematodea</taxon>
        <taxon>Timematoidea</taxon>
        <taxon>Timematidae</taxon>
        <taxon>Timema</taxon>
    </lineage>
</organism>
<keyword evidence="4" id="KW-0378">Hydrolase</keyword>
<dbReference type="InterPro" id="IPR049387">
    <property type="entry name" value="UFSP2-like_2nd"/>
</dbReference>
<evidence type="ECO:0000313" key="8">
    <source>
        <dbReference type="EMBL" id="CAD7442367.1"/>
    </source>
</evidence>
<keyword evidence="3" id="KW-0833">Ubl conjugation pathway</keyword>
<dbReference type="PANTHER" id="PTHR48153">
    <property type="entry name" value="UFM1-SPECIFIC PROTEASE 2"/>
    <property type="match status" value="1"/>
</dbReference>
<keyword evidence="5" id="KW-0788">Thiol protease</keyword>
<dbReference type="Pfam" id="PF07910">
    <property type="entry name" value="Peptidase_C78"/>
    <property type="match status" value="1"/>
</dbReference>
<evidence type="ECO:0000259" key="6">
    <source>
        <dbReference type="Pfam" id="PF07910"/>
    </source>
</evidence>
<evidence type="ECO:0000256" key="2">
    <source>
        <dbReference type="ARBA" id="ARBA00022670"/>
    </source>
</evidence>
<dbReference type="AlphaFoldDB" id="A0A7R9EWR9"/>
<sequence>MDCLTLVPRKCKSSNLYGMLLNSVERHIKRVERCFLEHLDGDTTPADFIPQAFHFLPPGCGHFVTLVYPKNKTPDQLSKWQGYTERSVPTHREIQQCLVDIGDKPSSFVGSRQWIGSTEVSFCLETMLGVSSRILRASSGQELSELGGDLSVHFSTSGTPVMIGGGVLAHTILGVDYDSSSGNVRFLILDPHYTGREDLTTILNKGWCGWKGANFWNKTAFYNLCLPQRPRWL</sequence>
<gene>
    <name evidence="8" type="ORF">TBIB3V08_LOCUS4801</name>
</gene>
<evidence type="ECO:0000256" key="1">
    <source>
        <dbReference type="ARBA" id="ARBA00008552"/>
    </source>
</evidence>
<dbReference type="GO" id="GO:0006508">
    <property type="term" value="P:proteolysis"/>
    <property type="evidence" value="ECO:0007669"/>
    <property type="project" value="UniProtKB-KW"/>
</dbReference>
<feature type="domain" description="UFSP2 second" evidence="7">
    <location>
        <begin position="1"/>
        <end position="79"/>
    </location>
</feature>
<dbReference type="Gene3D" id="3.90.70.130">
    <property type="match status" value="1"/>
</dbReference>
<reference evidence="8" key="1">
    <citation type="submission" date="2020-11" db="EMBL/GenBank/DDBJ databases">
        <authorList>
            <person name="Tran Van P."/>
        </authorList>
    </citation>
    <scope>NUCLEOTIDE SEQUENCE</scope>
</reference>
<proteinExistence type="inferred from homology"/>
<keyword evidence="2" id="KW-0645">Protease</keyword>